<dbReference type="GO" id="GO:0016746">
    <property type="term" value="F:acyltransferase activity"/>
    <property type="evidence" value="ECO:0007669"/>
    <property type="project" value="UniProtKB-KW"/>
</dbReference>
<feature type="region of interest" description="Disordered" evidence="6">
    <location>
        <begin position="157"/>
        <end position="182"/>
    </location>
</feature>
<evidence type="ECO:0000256" key="4">
    <source>
        <dbReference type="ARBA" id="ARBA00022842"/>
    </source>
</evidence>
<comment type="similarity">
    <text evidence="2 5">Belongs to the Nudix hydrolase family.</text>
</comment>
<keyword evidence="3 5" id="KW-0378">Hydrolase</keyword>
<dbReference type="Gene3D" id="3.90.79.10">
    <property type="entry name" value="Nucleoside Triphosphate Pyrophosphohydrolase"/>
    <property type="match status" value="1"/>
</dbReference>
<dbReference type="CDD" id="cd04301">
    <property type="entry name" value="NAT_SF"/>
    <property type="match status" value="1"/>
</dbReference>
<name>A0ABW4LGN0_9MICO</name>
<protein>
    <submittedName>
        <fullName evidence="9">GNAT family N-acetyltransferase</fullName>
        <ecNumber evidence="9">2.3.1.-</ecNumber>
    </submittedName>
</protein>
<keyword evidence="10" id="KW-1185">Reference proteome</keyword>
<dbReference type="CDD" id="cd18876">
    <property type="entry name" value="NUDIX_Hydrolase"/>
    <property type="match status" value="1"/>
</dbReference>
<gene>
    <name evidence="9" type="ORF">ACFSBI_13880</name>
</gene>
<evidence type="ECO:0000256" key="5">
    <source>
        <dbReference type="RuleBase" id="RU003476"/>
    </source>
</evidence>
<feature type="domain" description="N-acetyltransferase" evidence="7">
    <location>
        <begin position="184"/>
        <end position="323"/>
    </location>
</feature>
<dbReference type="SUPFAM" id="SSF55729">
    <property type="entry name" value="Acyl-CoA N-acyltransferases (Nat)"/>
    <property type="match status" value="1"/>
</dbReference>
<evidence type="ECO:0000256" key="3">
    <source>
        <dbReference type="ARBA" id="ARBA00022801"/>
    </source>
</evidence>
<dbReference type="InterPro" id="IPR020084">
    <property type="entry name" value="NUDIX_hydrolase_CS"/>
</dbReference>
<dbReference type="SUPFAM" id="SSF55811">
    <property type="entry name" value="Nudix"/>
    <property type="match status" value="1"/>
</dbReference>
<dbReference type="EC" id="2.3.1.-" evidence="9"/>
<reference evidence="10" key="1">
    <citation type="journal article" date="2019" name="Int. J. Syst. Evol. Microbiol.">
        <title>The Global Catalogue of Microorganisms (GCM) 10K type strain sequencing project: providing services to taxonomists for standard genome sequencing and annotation.</title>
        <authorList>
            <consortium name="The Broad Institute Genomics Platform"/>
            <consortium name="The Broad Institute Genome Sequencing Center for Infectious Disease"/>
            <person name="Wu L."/>
            <person name="Ma J."/>
        </authorList>
    </citation>
    <scope>NUCLEOTIDE SEQUENCE [LARGE SCALE GENOMIC DNA]</scope>
    <source>
        <strain evidence="10">CGMCC 1.12471</strain>
    </source>
</reference>
<dbReference type="Gene3D" id="3.40.630.30">
    <property type="match status" value="1"/>
</dbReference>
<dbReference type="PROSITE" id="PS00893">
    <property type="entry name" value="NUDIX_BOX"/>
    <property type="match status" value="1"/>
</dbReference>
<dbReference type="PROSITE" id="PS51462">
    <property type="entry name" value="NUDIX"/>
    <property type="match status" value="1"/>
</dbReference>
<dbReference type="InterPro" id="IPR000182">
    <property type="entry name" value="GNAT_dom"/>
</dbReference>
<sequence>MPARVETAAPALRPITAGAVIRDEAGRVLLVETSYRPDWLTPGGSVEAGESPREAAAREVREELGVALSIGRPLVMQWAQEPGDDHGVLHLAYDGGVVDASTPFRLEPGLASARFVAPAAVQALASATTAARVEAALRAIASGASVELPEAASTSSDIARAGTATARSASAPDGAQERSAHPQVVLRSRFAVDDAVLSRLHAEAFGGVERLQPWAARLERHGVAWIGAFEGAELVGFVHACGDGGAHAFLLDAVVRSDRQGRGIGRRLVDRLVREVRAVGCEWLHVDHEPQLARLYRACGFRPTAAGVLRLDAAEGHRVGRRD</sequence>
<dbReference type="InterPro" id="IPR016181">
    <property type="entry name" value="Acyl_CoA_acyltransferase"/>
</dbReference>
<dbReference type="EMBL" id="JBHUEA010000024">
    <property type="protein sequence ID" value="MFD1722640.1"/>
    <property type="molecule type" value="Genomic_DNA"/>
</dbReference>
<dbReference type="Pfam" id="PF00583">
    <property type="entry name" value="Acetyltransf_1"/>
    <property type="match status" value="1"/>
</dbReference>
<dbReference type="RefSeq" id="WP_377935921.1">
    <property type="nucleotide sequence ID" value="NZ_JBHUEA010000024.1"/>
</dbReference>
<dbReference type="PROSITE" id="PS51186">
    <property type="entry name" value="GNAT"/>
    <property type="match status" value="1"/>
</dbReference>
<accession>A0ABW4LGN0</accession>
<evidence type="ECO:0000256" key="1">
    <source>
        <dbReference type="ARBA" id="ARBA00001946"/>
    </source>
</evidence>
<comment type="caution">
    <text evidence="9">The sequence shown here is derived from an EMBL/GenBank/DDBJ whole genome shotgun (WGS) entry which is preliminary data.</text>
</comment>
<dbReference type="Pfam" id="PF00293">
    <property type="entry name" value="NUDIX"/>
    <property type="match status" value="1"/>
</dbReference>
<evidence type="ECO:0000256" key="2">
    <source>
        <dbReference type="ARBA" id="ARBA00005582"/>
    </source>
</evidence>
<comment type="cofactor">
    <cofactor evidence="1">
        <name>Mg(2+)</name>
        <dbReference type="ChEBI" id="CHEBI:18420"/>
    </cofactor>
</comment>
<feature type="domain" description="Nudix hydrolase" evidence="8">
    <location>
        <begin position="12"/>
        <end position="138"/>
    </location>
</feature>
<dbReference type="PRINTS" id="PR00502">
    <property type="entry name" value="NUDIXFAMILY"/>
</dbReference>
<evidence type="ECO:0000313" key="10">
    <source>
        <dbReference type="Proteomes" id="UP001597347"/>
    </source>
</evidence>
<evidence type="ECO:0000259" key="8">
    <source>
        <dbReference type="PROSITE" id="PS51462"/>
    </source>
</evidence>
<evidence type="ECO:0000313" key="9">
    <source>
        <dbReference type="EMBL" id="MFD1722640.1"/>
    </source>
</evidence>
<keyword evidence="9" id="KW-0012">Acyltransferase</keyword>
<dbReference type="PANTHER" id="PTHR43046">
    <property type="entry name" value="GDP-MANNOSE MANNOSYL HYDROLASE"/>
    <property type="match status" value="1"/>
</dbReference>
<dbReference type="InterPro" id="IPR020476">
    <property type="entry name" value="Nudix_hydrolase"/>
</dbReference>
<organism evidence="9 10">
    <name type="scientific">Amnibacterium endophyticum</name>
    <dbReference type="NCBI Taxonomy" id="2109337"/>
    <lineage>
        <taxon>Bacteria</taxon>
        <taxon>Bacillati</taxon>
        <taxon>Actinomycetota</taxon>
        <taxon>Actinomycetes</taxon>
        <taxon>Micrococcales</taxon>
        <taxon>Microbacteriaceae</taxon>
        <taxon>Amnibacterium</taxon>
    </lineage>
</organism>
<dbReference type="InterPro" id="IPR015797">
    <property type="entry name" value="NUDIX_hydrolase-like_dom_sf"/>
</dbReference>
<proteinExistence type="inferred from homology"/>
<feature type="compositionally biased region" description="Low complexity" evidence="6">
    <location>
        <begin position="159"/>
        <end position="171"/>
    </location>
</feature>
<keyword evidence="4" id="KW-0460">Magnesium</keyword>
<dbReference type="Proteomes" id="UP001597347">
    <property type="component" value="Unassembled WGS sequence"/>
</dbReference>
<evidence type="ECO:0000256" key="6">
    <source>
        <dbReference type="SAM" id="MobiDB-lite"/>
    </source>
</evidence>
<evidence type="ECO:0000259" key="7">
    <source>
        <dbReference type="PROSITE" id="PS51186"/>
    </source>
</evidence>
<dbReference type="InterPro" id="IPR000086">
    <property type="entry name" value="NUDIX_hydrolase_dom"/>
</dbReference>
<dbReference type="PANTHER" id="PTHR43046:SF12">
    <property type="entry name" value="GDP-MANNOSE MANNOSYL HYDROLASE"/>
    <property type="match status" value="1"/>
</dbReference>
<keyword evidence="9" id="KW-0808">Transferase</keyword>